<dbReference type="EMBL" id="LFXJ01000005">
    <property type="protein sequence ID" value="KMY32201.1"/>
    <property type="molecule type" value="Genomic_DNA"/>
</dbReference>
<protein>
    <submittedName>
        <fullName evidence="1">Uncharacterized protein</fullName>
    </submittedName>
</protein>
<name>A0A0K9FDH3_9BACI</name>
<reference evidence="2" key="1">
    <citation type="submission" date="2015-07" db="EMBL/GenBank/DDBJ databases">
        <authorList>
            <consortium name="Consortium for Microbial Forensics and Genomics (microFORGE)"/>
            <person name="Knight B.M."/>
            <person name="Roberts D.P."/>
            <person name="Lin D."/>
            <person name="Hari K."/>
            <person name="Fletcher J."/>
            <person name="Melcher U."/>
            <person name="Blagden T."/>
            <person name="Winegar R.A."/>
        </authorList>
    </citation>
    <scope>NUCLEOTIDE SEQUENCE [LARGE SCALE GENOMIC DNA]</scope>
    <source>
        <strain evidence="2">DSM 23493</strain>
    </source>
</reference>
<dbReference type="RefSeq" id="WP_049665320.1">
    <property type="nucleotide sequence ID" value="NZ_LFXJ01000005.1"/>
</dbReference>
<proteinExistence type="predicted"/>
<gene>
    <name evidence="1" type="ORF">ACZ11_08600</name>
</gene>
<dbReference type="Proteomes" id="UP000037326">
    <property type="component" value="Unassembled WGS sequence"/>
</dbReference>
<organism evidence="1 2">
    <name type="scientific">Lysinibacillus xylanilyticus</name>
    <dbReference type="NCBI Taxonomy" id="582475"/>
    <lineage>
        <taxon>Bacteria</taxon>
        <taxon>Bacillati</taxon>
        <taxon>Bacillota</taxon>
        <taxon>Bacilli</taxon>
        <taxon>Bacillales</taxon>
        <taxon>Bacillaceae</taxon>
        <taxon>Lysinibacillus</taxon>
    </lineage>
</organism>
<dbReference type="PROSITE" id="PS51257">
    <property type="entry name" value="PROKAR_LIPOPROTEIN"/>
    <property type="match status" value="1"/>
</dbReference>
<dbReference type="AlphaFoldDB" id="A0A0K9FDH3"/>
<dbReference type="PATRIC" id="fig|582475.4.peg.1259"/>
<sequence length="161" mass="18055">MKIYKIACICTFIILLSGCNEFSTKTEVQASKVTSEVVKSEPVVEEITQKEKDTESIGSSRPREIEAEIASPIGESQTYFTYEGDVPFKISLSNTGTESFLYKIRNVDKETKVVNGVLKSNESFEKVFKGFPKGAYVLSYVVEDEEPPSDIKLKVKVELLY</sequence>
<dbReference type="GeneID" id="96598315"/>
<accession>A0A0K9FDH3</accession>
<comment type="caution">
    <text evidence="1">The sequence shown here is derived from an EMBL/GenBank/DDBJ whole genome shotgun (WGS) entry which is preliminary data.</text>
</comment>
<evidence type="ECO:0000313" key="2">
    <source>
        <dbReference type="Proteomes" id="UP000037326"/>
    </source>
</evidence>
<evidence type="ECO:0000313" key="1">
    <source>
        <dbReference type="EMBL" id="KMY32201.1"/>
    </source>
</evidence>